<dbReference type="PANTHER" id="PTHR43677">
    <property type="entry name" value="SHORT-CHAIN DEHYDROGENASE/REDUCTASE"/>
    <property type="match status" value="1"/>
</dbReference>
<dbReference type="SUPFAM" id="SSF51735">
    <property type="entry name" value="NAD(P)-binding Rossmann-fold domains"/>
    <property type="match status" value="1"/>
</dbReference>
<dbReference type="CDD" id="cd05280">
    <property type="entry name" value="MDR_yhdh_yhfp"/>
    <property type="match status" value="1"/>
</dbReference>
<organism evidence="2 3">
    <name type="scientific">Geobacter benzoatilyticus</name>
    <dbReference type="NCBI Taxonomy" id="2815309"/>
    <lineage>
        <taxon>Bacteria</taxon>
        <taxon>Pseudomonadati</taxon>
        <taxon>Thermodesulfobacteriota</taxon>
        <taxon>Desulfuromonadia</taxon>
        <taxon>Geobacterales</taxon>
        <taxon>Geobacteraceae</taxon>
        <taxon>Geobacter</taxon>
    </lineage>
</organism>
<dbReference type="InterPro" id="IPR036291">
    <property type="entry name" value="NAD(P)-bd_dom_sf"/>
</dbReference>
<name>A0ABX7Q457_9BACT</name>
<dbReference type="PANTHER" id="PTHR43677:SF1">
    <property type="entry name" value="ACRYLYL-COA REDUCTASE ACUI-RELATED"/>
    <property type="match status" value="1"/>
</dbReference>
<evidence type="ECO:0000313" key="3">
    <source>
        <dbReference type="Proteomes" id="UP000663651"/>
    </source>
</evidence>
<proteinExistence type="predicted"/>
<dbReference type="Gene3D" id="3.40.50.720">
    <property type="entry name" value="NAD(P)-binding Rossmann-like Domain"/>
    <property type="match status" value="1"/>
</dbReference>
<dbReference type="InterPro" id="IPR013149">
    <property type="entry name" value="ADH-like_C"/>
</dbReference>
<dbReference type="InterPro" id="IPR051397">
    <property type="entry name" value="Zn-ADH-like_protein"/>
</dbReference>
<evidence type="ECO:0000259" key="1">
    <source>
        <dbReference type="SMART" id="SM00829"/>
    </source>
</evidence>
<dbReference type="NCBIfam" id="TIGR02823">
    <property type="entry name" value="oxido_YhdH"/>
    <property type="match status" value="1"/>
</dbReference>
<dbReference type="Gene3D" id="3.90.180.10">
    <property type="entry name" value="Medium-chain alcohol dehydrogenases, catalytic domain"/>
    <property type="match status" value="1"/>
</dbReference>
<gene>
    <name evidence="2" type="ORF">JZM60_02870</name>
</gene>
<dbReference type="EMBL" id="CP071382">
    <property type="protein sequence ID" value="QSV46237.1"/>
    <property type="molecule type" value="Genomic_DNA"/>
</dbReference>
<evidence type="ECO:0000313" key="2">
    <source>
        <dbReference type="EMBL" id="QSV46237.1"/>
    </source>
</evidence>
<protein>
    <submittedName>
        <fullName evidence="2">YhdH/YhfP family quinone oxidoreductase</fullName>
    </submittedName>
</protein>
<dbReference type="SMART" id="SM00829">
    <property type="entry name" value="PKS_ER"/>
    <property type="match status" value="1"/>
</dbReference>
<dbReference type="InterPro" id="IPR011032">
    <property type="entry name" value="GroES-like_sf"/>
</dbReference>
<dbReference type="InterPro" id="IPR013154">
    <property type="entry name" value="ADH-like_N"/>
</dbReference>
<dbReference type="InterPro" id="IPR014188">
    <property type="entry name" value="Acrylyl-CoA_reductase_AcuI"/>
</dbReference>
<dbReference type="Pfam" id="PF08240">
    <property type="entry name" value="ADH_N"/>
    <property type="match status" value="1"/>
</dbReference>
<dbReference type="Proteomes" id="UP000663651">
    <property type="component" value="Chromosome"/>
</dbReference>
<reference evidence="2 3" key="1">
    <citation type="submission" date="2021-03" db="EMBL/GenBank/DDBJ databases">
        <title>Geobacter metallireducens gen. nov. sp. nov., a microorganism capable of coupling the complete oxidation of organic compounds to the reduction of iron and other metals.</title>
        <authorList>
            <person name="Li Y."/>
        </authorList>
    </citation>
    <scope>NUCLEOTIDE SEQUENCE [LARGE SCALE GENOMIC DNA]</scope>
    <source>
        <strain evidence="2 3">Jerry-YX</strain>
    </source>
</reference>
<dbReference type="InterPro" id="IPR020843">
    <property type="entry name" value="ER"/>
</dbReference>
<accession>A0ABX7Q457</accession>
<sequence length="331" mass="35190">MSGKFKALLVKQPEKKVFTRTIIERDVDDLPAGELLVRVHYSSLNFKDALSATGNPGVTRNFPHTPGIDAAGEVVSCSDGSFAPGDQVIVTSYDLGMETDGGFGQMIRVPSKWALKLPAGLSLRESMMLGTAGLTAALSVYELEQGGVRPEDGPILVTGATGGVGSLAVAILAKAGYQVTAATGKMSEEEYLKAIGAADVVERNEVTQGSERPMMKPVWAGVVDCVGGEMLVAAIKSTKPRGVVTCCGLVGSSDLALNVFPFILRGVRLIGVDSAECPMLHRTEVWHSLATKWKLNALESMVEEVGLDGLEEKIQSMLKGGLKRRILVRLF</sequence>
<dbReference type="Pfam" id="PF00107">
    <property type="entry name" value="ADH_zinc_N"/>
    <property type="match status" value="1"/>
</dbReference>
<dbReference type="SUPFAM" id="SSF50129">
    <property type="entry name" value="GroES-like"/>
    <property type="match status" value="1"/>
</dbReference>
<feature type="domain" description="Enoyl reductase (ER)" evidence="1">
    <location>
        <begin position="20"/>
        <end position="328"/>
    </location>
</feature>
<dbReference type="RefSeq" id="WP_207164024.1">
    <property type="nucleotide sequence ID" value="NZ_CP071382.1"/>
</dbReference>
<keyword evidence="3" id="KW-1185">Reference proteome</keyword>